<keyword evidence="8" id="KW-0547">Nucleotide-binding</keyword>
<evidence type="ECO:0000256" key="4">
    <source>
        <dbReference type="ARBA" id="ARBA00022528"/>
    </source>
</evidence>
<evidence type="ECO:0000256" key="13">
    <source>
        <dbReference type="ARBA" id="ARBA00022989"/>
    </source>
</evidence>
<evidence type="ECO:0000256" key="11">
    <source>
        <dbReference type="ARBA" id="ARBA00022842"/>
    </source>
</evidence>
<keyword evidence="12" id="KW-0653">Protein transport</keyword>
<keyword evidence="10" id="KW-1002">Plastid outer membrane</keyword>
<keyword evidence="17" id="KW-0175">Coiled coil</keyword>
<reference evidence="19 20" key="1">
    <citation type="submission" date="2018-06" db="EMBL/GenBank/DDBJ databases">
        <title>A transcriptomic atlas of mushroom development highlights an independent origin of complex multicellularity.</title>
        <authorList>
            <consortium name="DOE Joint Genome Institute"/>
            <person name="Krizsan K."/>
            <person name="Almasi E."/>
            <person name="Merenyi Z."/>
            <person name="Sahu N."/>
            <person name="Viragh M."/>
            <person name="Koszo T."/>
            <person name="Mondo S."/>
            <person name="Kiss B."/>
            <person name="Balint B."/>
            <person name="Kues U."/>
            <person name="Barry K."/>
            <person name="Hegedus J.C."/>
            <person name="Henrissat B."/>
            <person name="Johnson J."/>
            <person name="Lipzen A."/>
            <person name="Ohm R."/>
            <person name="Nagy I."/>
            <person name="Pangilinan J."/>
            <person name="Yan J."/>
            <person name="Xiong Y."/>
            <person name="Grigoriev I.V."/>
            <person name="Hibbett D.S."/>
            <person name="Nagy L.G."/>
        </authorList>
    </citation>
    <scope>NUCLEOTIDE SEQUENCE [LARGE SCALE GENOMIC DNA]</scope>
    <source>
        <strain evidence="19 20">SZMC22713</strain>
    </source>
</reference>
<dbReference type="InterPro" id="IPR027417">
    <property type="entry name" value="P-loop_NTPase"/>
</dbReference>
<dbReference type="EMBL" id="ML170329">
    <property type="protein sequence ID" value="TDL14532.1"/>
    <property type="molecule type" value="Genomic_DNA"/>
</dbReference>
<evidence type="ECO:0000256" key="16">
    <source>
        <dbReference type="ARBA" id="ARBA00024013"/>
    </source>
</evidence>
<organism evidence="19 20">
    <name type="scientific">Rickenella mellea</name>
    <dbReference type="NCBI Taxonomy" id="50990"/>
    <lineage>
        <taxon>Eukaryota</taxon>
        <taxon>Fungi</taxon>
        <taxon>Dikarya</taxon>
        <taxon>Basidiomycota</taxon>
        <taxon>Agaricomycotina</taxon>
        <taxon>Agaricomycetes</taxon>
        <taxon>Hymenochaetales</taxon>
        <taxon>Rickenellaceae</taxon>
        <taxon>Rickenella</taxon>
    </lineage>
</organism>
<gene>
    <name evidence="19" type="ORF">BD410DRAFT_809657</name>
</gene>
<dbReference type="AlphaFoldDB" id="A0A4Y7PI67"/>
<keyword evidence="6" id="KW-0812">Transmembrane</keyword>
<dbReference type="Gene3D" id="3.40.50.300">
    <property type="entry name" value="P-loop containing nucleotide triphosphate hydrolases"/>
    <property type="match status" value="1"/>
</dbReference>
<keyword evidence="15" id="KW-0472">Membrane</keyword>
<evidence type="ECO:0000259" key="18">
    <source>
        <dbReference type="Pfam" id="PF04548"/>
    </source>
</evidence>
<dbReference type="Proteomes" id="UP000294933">
    <property type="component" value="Unassembled WGS sequence"/>
</dbReference>
<dbReference type="Pfam" id="PF04548">
    <property type="entry name" value="AIG1"/>
    <property type="match status" value="1"/>
</dbReference>
<evidence type="ECO:0000256" key="17">
    <source>
        <dbReference type="SAM" id="Coils"/>
    </source>
</evidence>
<dbReference type="GO" id="GO:0046872">
    <property type="term" value="F:metal ion binding"/>
    <property type="evidence" value="ECO:0007669"/>
    <property type="project" value="UniProtKB-KW"/>
</dbReference>
<evidence type="ECO:0000313" key="19">
    <source>
        <dbReference type="EMBL" id="TDL14532.1"/>
    </source>
</evidence>
<keyword evidence="14" id="KW-0342">GTP-binding</keyword>
<evidence type="ECO:0000256" key="6">
    <source>
        <dbReference type="ARBA" id="ARBA00022692"/>
    </source>
</evidence>
<keyword evidence="9" id="KW-0378">Hydrolase</keyword>
<evidence type="ECO:0000313" key="20">
    <source>
        <dbReference type="Proteomes" id="UP000294933"/>
    </source>
</evidence>
<keyword evidence="13" id="KW-1133">Transmembrane helix</keyword>
<sequence>MSCNVELQVLVSASWTRHHRVFSETYKTPFRHETSTILDFTSNIYRYSVHNGLGFTWAAGYNCLLTFLQSDRIMGATGAGKSSFVNTVTDHETNLAVGHALDSCTKEIQEVHLKRGGKSVVLVDTPGFGDSSLSDTSVLRLIARHLKTSYKAGVKLTGVIYMHRISDSSFPSGPESNFRMFQELCGADHLKHVVILTTRWENVEMQVALERERQLKTNQTLFKPMIGCGAHMMRYDNVLASAQGVLDYLLEKDTVVLCIQRQLIKEKRALPTTDAWSVLNPNPIAEMRHCHELLVEVQEKLDRAEDRDSRKALKKERKELKKEQRAIRRQIRAFASTLNDPGLLSRLLRR</sequence>
<evidence type="ECO:0000256" key="10">
    <source>
        <dbReference type="ARBA" id="ARBA00022805"/>
    </source>
</evidence>
<dbReference type="SUPFAM" id="SSF52540">
    <property type="entry name" value="P-loop containing nucleoside triphosphate hydrolases"/>
    <property type="match status" value="1"/>
</dbReference>
<dbReference type="GO" id="GO:0015031">
    <property type="term" value="P:protein transport"/>
    <property type="evidence" value="ECO:0007669"/>
    <property type="project" value="UniProtKB-KW"/>
</dbReference>
<dbReference type="VEuPathDB" id="FungiDB:BD410DRAFT_809657"/>
<evidence type="ECO:0000256" key="2">
    <source>
        <dbReference type="ARBA" id="ARBA00004167"/>
    </source>
</evidence>
<protein>
    <recommendedName>
        <fullName evidence="18">AIG1-type G domain-containing protein</fullName>
    </recommendedName>
</protein>
<dbReference type="GO" id="GO:0016020">
    <property type="term" value="C:membrane"/>
    <property type="evidence" value="ECO:0007669"/>
    <property type="project" value="UniProtKB-SubCell"/>
</dbReference>
<evidence type="ECO:0000256" key="3">
    <source>
        <dbReference type="ARBA" id="ARBA00022448"/>
    </source>
</evidence>
<evidence type="ECO:0000256" key="12">
    <source>
        <dbReference type="ARBA" id="ARBA00022927"/>
    </source>
</evidence>
<keyword evidence="5" id="KW-0934">Plastid</keyword>
<evidence type="ECO:0000256" key="1">
    <source>
        <dbReference type="ARBA" id="ARBA00001946"/>
    </source>
</evidence>
<evidence type="ECO:0000256" key="5">
    <source>
        <dbReference type="ARBA" id="ARBA00022640"/>
    </source>
</evidence>
<evidence type="ECO:0000256" key="14">
    <source>
        <dbReference type="ARBA" id="ARBA00023134"/>
    </source>
</evidence>
<dbReference type="PANTHER" id="PTHR10903:SF135">
    <property type="entry name" value="TRANSLOCASE OF CHLOROPLAST 120, CHLOROPLASTIC-RELATED"/>
    <property type="match status" value="1"/>
</dbReference>
<evidence type="ECO:0000256" key="8">
    <source>
        <dbReference type="ARBA" id="ARBA00022741"/>
    </source>
</evidence>
<name>A0A4Y7PI67_9AGAM</name>
<dbReference type="PANTHER" id="PTHR10903">
    <property type="entry name" value="GTPASE, IMAP FAMILY MEMBER-RELATED"/>
    <property type="match status" value="1"/>
</dbReference>
<feature type="coiled-coil region" evidence="17">
    <location>
        <begin position="287"/>
        <end position="333"/>
    </location>
</feature>
<dbReference type="OrthoDB" id="8954335at2759"/>
<evidence type="ECO:0000256" key="9">
    <source>
        <dbReference type="ARBA" id="ARBA00022801"/>
    </source>
</evidence>
<keyword evidence="3" id="KW-0813">Transport</keyword>
<keyword evidence="11" id="KW-0460">Magnesium</keyword>
<keyword evidence="7" id="KW-0479">Metal-binding</keyword>
<dbReference type="GO" id="GO:0005525">
    <property type="term" value="F:GTP binding"/>
    <property type="evidence" value="ECO:0007669"/>
    <property type="project" value="UniProtKB-KW"/>
</dbReference>
<dbReference type="InterPro" id="IPR045058">
    <property type="entry name" value="GIMA/IAN/Toc"/>
</dbReference>
<dbReference type="GO" id="GO:0016787">
    <property type="term" value="F:hydrolase activity"/>
    <property type="evidence" value="ECO:0007669"/>
    <property type="project" value="UniProtKB-KW"/>
</dbReference>
<comment type="subcellular location">
    <subcellularLocation>
        <location evidence="2">Membrane</location>
        <topology evidence="2">Single-pass membrane protein</topology>
    </subcellularLocation>
    <subcellularLocation>
        <location evidence="16">Plastid</location>
        <location evidence="16">Chloroplast outer membrane</location>
    </subcellularLocation>
</comment>
<feature type="domain" description="AIG1-type G" evidence="18">
    <location>
        <begin position="73"/>
        <end position="238"/>
    </location>
</feature>
<dbReference type="STRING" id="50990.A0A4Y7PI67"/>
<keyword evidence="4" id="KW-0150">Chloroplast</keyword>
<evidence type="ECO:0000256" key="15">
    <source>
        <dbReference type="ARBA" id="ARBA00023136"/>
    </source>
</evidence>
<dbReference type="InterPro" id="IPR006703">
    <property type="entry name" value="G_AIG1"/>
</dbReference>
<accession>A0A4Y7PI67</accession>
<evidence type="ECO:0000256" key="7">
    <source>
        <dbReference type="ARBA" id="ARBA00022723"/>
    </source>
</evidence>
<proteinExistence type="predicted"/>
<keyword evidence="20" id="KW-1185">Reference proteome</keyword>
<comment type="cofactor">
    <cofactor evidence="1">
        <name>Mg(2+)</name>
        <dbReference type="ChEBI" id="CHEBI:18420"/>
    </cofactor>
</comment>